<protein>
    <submittedName>
        <fullName evidence="1">Uncharacterized protein</fullName>
    </submittedName>
</protein>
<proteinExistence type="predicted"/>
<gene>
    <name evidence="1" type="ORF">A3F24_00255</name>
</gene>
<dbReference type="AlphaFoldDB" id="A0A1G1Z3P7"/>
<comment type="caution">
    <text evidence="1">The sequence shown here is derived from an EMBL/GenBank/DDBJ whole genome shotgun (WGS) entry which is preliminary data.</text>
</comment>
<dbReference type="Proteomes" id="UP000178515">
    <property type="component" value="Unassembled WGS sequence"/>
</dbReference>
<accession>A0A1G1Z3P7</accession>
<evidence type="ECO:0000313" key="1">
    <source>
        <dbReference type="EMBL" id="OGY59154.1"/>
    </source>
</evidence>
<organism evidence="1 2">
    <name type="scientific">Candidatus Colwellbacteria bacterium RIFCSPHIGHO2_12_FULL_44_17</name>
    <dbReference type="NCBI Taxonomy" id="1797689"/>
    <lineage>
        <taxon>Bacteria</taxon>
        <taxon>Candidatus Colwelliibacteriota</taxon>
    </lineage>
</organism>
<name>A0A1G1Z3P7_9BACT</name>
<dbReference type="EMBL" id="MHIX01000022">
    <property type="protein sequence ID" value="OGY59154.1"/>
    <property type="molecule type" value="Genomic_DNA"/>
</dbReference>
<reference evidence="1 2" key="1">
    <citation type="journal article" date="2016" name="Nat. Commun.">
        <title>Thousands of microbial genomes shed light on interconnected biogeochemical processes in an aquifer system.</title>
        <authorList>
            <person name="Anantharaman K."/>
            <person name="Brown C.T."/>
            <person name="Hug L.A."/>
            <person name="Sharon I."/>
            <person name="Castelle C.J."/>
            <person name="Probst A.J."/>
            <person name="Thomas B.C."/>
            <person name="Singh A."/>
            <person name="Wilkins M.J."/>
            <person name="Karaoz U."/>
            <person name="Brodie E.L."/>
            <person name="Williams K.H."/>
            <person name="Hubbard S.S."/>
            <person name="Banfield J.F."/>
        </authorList>
    </citation>
    <scope>NUCLEOTIDE SEQUENCE [LARGE SCALE GENOMIC DNA]</scope>
</reference>
<sequence length="169" mass="19718">MTIEKPLFNGNLYIQHKDKATARMDEYEASVTFKPVILQHFMVWGISTDQDRLEVALPFFELQETSEETLRVTRSNFFGNRFYLDVEFLKLKNSSGVFVFDAGVMPGSTVTFFFRSIKDERKPDEFRSDRSSDFIEVEIPGSFRFQKFIDSLDHIRERLVPRVGFGAHP</sequence>
<dbReference type="STRING" id="1797689.A3F24_00255"/>
<evidence type="ECO:0000313" key="2">
    <source>
        <dbReference type="Proteomes" id="UP000178515"/>
    </source>
</evidence>